<reference evidence="1" key="1">
    <citation type="submission" date="2020-06" db="EMBL/GenBank/DDBJ databases">
        <authorList>
            <consortium name="Plant Systems Biology data submission"/>
        </authorList>
    </citation>
    <scope>NUCLEOTIDE SEQUENCE</scope>
    <source>
        <strain evidence="1">D6</strain>
    </source>
</reference>
<accession>A0A9N8DQZ8</accession>
<dbReference type="OrthoDB" id="2142040at2759"/>
<proteinExistence type="predicted"/>
<name>A0A9N8DQZ8_9STRA</name>
<dbReference type="AlphaFoldDB" id="A0A9N8DQZ8"/>
<keyword evidence="2" id="KW-1185">Reference proteome</keyword>
<evidence type="ECO:0008006" key="3">
    <source>
        <dbReference type="Google" id="ProtNLM"/>
    </source>
</evidence>
<evidence type="ECO:0000313" key="2">
    <source>
        <dbReference type="Proteomes" id="UP001153069"/>
    </source>
</evidence>
<organism evidence="1 2">
    <name type="scientific">Seminavis robusta</name>
    <dbReference type="NCBI Taxonomy" id="568900"/>
    <lineage>
        <taxon>Eukaryota</taxon>
        <taxon>Sar</taxon>
        <taxon>Stramenopiles</taxon>
        <taxon>Ochrophyta</taxon>
        <taxon>Bacillariophyta</taxon>
        <taxon>Bacillariophyceae</taxon>
        <taxon>Bacillariophycidae</taxon>
        <taxon>Naviculales</taxon>
        <taxon>Naviculaceae</taxon>
        <taxon>Seminavis</taxon>
    </lineage>
</organism>
<sequence>MGEVPTAPFAQAKPLDDAEIFVQARPVPFVMPTTAAPVNPLCAPTTTSLQSSGRSPYRLIGDHSVARLRGEGYTNGLIQTLAELKQTVAKQVWIVDDSGSMLSYDGKLIQGEGLPKFTKCTRWEELQQTVIEHIKLAGALQLPTSIRLLNRKERDLNICLIPGSNVEHDVEHCVDVLWKSGPNAGTPLKRHIVEVRRDVENRKGELEAAGKVVSIVIATDGLPTDASHEDFVDELRRFRDLPVRIVIRLCTDENDVVQYYNELDKELEYSVDVIDDFRGEAVEVAKMNPWLNYGLPLHRVREMGMKHRVIDLLDERALSKNEYKLLCSILFGEEAMLQAPNPAREWTAFVGYVGALQKEEQHQWDPITATAKPWVDFGARKGKSKVLKAKRMDASAPLFGCFGW</sequence>
<evidence type="ECO:0000313" key="1">
    <source>
        <dbReference type="EMBL" id="CAB9507498.1"/>
    </source>
</evidence>
<gene>
    <name evidence="1" type="ORF">SEMRO_309_G113690.1</name>
</gene>
<comment type="caution">
    <text evidence="1">The sequence shown here is derived from an EMBL/GenBank/DDBJ whole genome shotgun (WGS) entry which is preliminary data.</text>
</comment>
<protein>
    <recommendedName>
        <fullName evidence="3">VWFA domain-containing protein</fullName>
    </recommendedName>
</protein>
<dbReference type="EMBL" id="CAICTM010000308">
    <property type="protein sequence ID" value="CAB9507498.1"/>
    <property type="molecule type" value="Genomic_DNA"/>
</dbReference>
<dbReference type="Proteomes" id="UP001153069">
    <property type="component" value="Unassembled WGS sequence"/>
</dbReference>